<dbReference type="Pfam" id="PF00172">
    <property type="entry name" value="Zn_clus"/>
    <property type="match status" value="1"/>
</dbReference>
<evidence type="ECO:0000313" key="7">
    <source>
        <dbReference type="Proteomes" id="UP000326799"/>
    </source>
</evidence>
<organism evidence="6 7">
    <name type="scientific">Aspergillus novoparasiticus</name>
    <dbReference type="NCBI Taxonomy" id="986946"/>
    <lineage>
        <taxon>Eukaryota</taxon>
        <taxon>Fungi</taxon>
        <taxon>Dikarya</taxon>
        <taxon>Ascomycota</taxon>
        <taxon>Pezizomycotina</taxon>
        <taxon>Eurotiomycetes</taxon>
        <taxon>Eurotiomycetidae</taxon>
        <taxon>Eurotiales</taxon>
        <taxon>Aspergillaceae</taxon>
        <taxon>Aspergillus</taxon>
        <taxon>Aspergillus subgen. Circumdati</taxon>
    </lineage>
</organism>
<evidence type="ECO:0000256" key="1">
    <source>
        <dbReference type="ARBA" id="ARBA00023015"/>
    </source>
</evidence>
<reference evidence="6 7" key="1">
    <citation type="submission" date="2019-04" db="EMBL/GenBank/DDBJ databases">
        <title>Fungal friends and foes A comparative genomics study of 23 Aspergillus species from section Flavi.</title>
        <authorList>
            <consortium name="DOE Joint Genome Institute"/>
            <person name="Kjaerbolling I."/>
            <person name="Vesth T.C."/>
            <person name="Frisvad J.C."/>
            <person name="Nybo J.L."/>
            <person name="Theobald S."/>
            <person name="Kildgaard S."/>
            <person name="Petersen T.I."/>
            <person name="Kuo A."/>
            <person name="Sato A."/>
            <person name="Lyhne E.K."/>
            <person name="Kogle M.E."/>
            <person name="Wiebenga A."/>
            <person name="Kun R.S."/>
            <person name="Lubbers R.J."/>
            <person name="Makela M.R."/>
            <person name="Barry K."/>
            <person name="Chovatia M."/>
            <person name="Clum A."/>
            <person name="Daum C."/>
            <person name="Haridas S."/>
            <person name="He G."/>
            <person name="LaButti K."/>
            <person name="Lipzen A."/>
            <person name="Mondo S."/>
            <person name="Pangilinan J."/>
            <person name="Riley R."/>
            <person name="Salamov A."/>
            <person name="Simmons B.A."/>
            <person name="Magnuson J.K."/>
            <person name="Henrissat B."/>
            <person name="Mortensen U.H."/>
            <person name="Larsen T.O."/>
            <person name="De vries R.P."/>
            <person name="Grigoriev I.V."/>
            <person name="Machida M."/>
            <person name="Baker S.E."/>
            <person name="Andersen M.R."/>
        </authorList>
    </citation>
    <scope>NUCLEOTIDE SEQUENCE [LARGE SCALE GENOMIC DNA]</scope>
    <source>
        <strain evidence="6 7">CBS 126849</strain>
    </source>
</reference>
<evidence type="ECO:0000256" key="3">
    <source>
        <dbReference type="ARBA" id="ARBA00023163"/>
    </source>
</evidence>
<dbReference type="SMART" id="SM00066">
    <property type="entry name" value="GAL4"/>
    <property type="match status" value="1"/>
</dbReference>
<dbReference type="GO" id="GO:0008270">
    <property type="term" value="F:zinc ion binding"/>
    <property type="evidence" value="ECO:0007669"/>
    <property type="project" value="InterPro"/>
</dbReference>
<dbReference type="GO" id="GO:0003677">
    <property type="term" value="F:DNA binding"/>
    <property type="evidence" value="ECO:0007669"/>
    <property type="project" value="UniProtKB-KW"/>
</dbReference>
<dbReference type="GO" id="GO:0000981">
    <property type="term" value="F:DNA-binding transcription factor activity, RNA polymerase II-specific"/>
    <property type="evidence" value="ECO:0007669"/>
    <property type="project" value="InterPro"/>
</dbReference>
<dbReference type="Gene3D" id="4.10.240.10">
    <property type="entry name" value="Zn(2)-C6 fungal-type DNA-binding domain"/>
    <property type="match status" value="1"/>
</dbReference>
<evidence type="ECO:0000256" key="4">
    <source>
        <dbReference type="ARBA" id="ARBA00023242"/>
    </source>
</evidence>
<feature type="domain" description="Zn(2)-C6 fungal-type" evidence="5">
    <location>
        <begin position="33"/>
        <end position="62"/>
    </location>
</feature>
<keyword evidence="1" id="KW-0805">Transcription regulation</keyword>
<keyword evidence="4" id="KW-0539">Nucleus</keyword>
<dbReference type="EMBL" id="ML733754">
    <property type="protein sequence ID" value="KAB8212985.1"/>
    <property type="molecule type" value="Genomic_DNA"/>
</dbReference>
<evidence type="ECO:0000259" key="5">
    <source>
        <dbReference type="PROSITE" id="PS50048"/>
    </source>
</evidence>
<dbReference type="InterPro" id="IPR036864">
    <property type="entry name" value="Zn2-C6_fun-type_DNA-bd_sf"/>
</dbReference>
<proteinExistence type="predicted"/>
<dbReference type="CDD" id="cd00067">
    <property type="entry name" value="GAL4"/>
    <property type="match status" value="1"/>
</dbReference>
<keyword evidence="2" id="KW-0238">DNA-binding</keyword>
<dbReference type="PANTHER" id="PTHR47256:SF3">
    <property type="entry name" value="ZN(II)2CYS6 TRANSCRIPTION FACTOR (EUROFUNG)"/>
    <property type="match status" value="1"/>
</dbReference>
<evidence type="ECO:0000256" key="2">
    <source>
        <dbReference type="ARBA" id="ARBA00023125"/>
    </source>
</evidence>
<dbReference type="GO" id="GO:0009893">
    <property type="term" value="P:positive regulation of metabolic process"/>
    <property type="evidence" value="ECO:0007669"/>
    <property type="project" value="UniProtKB-ARBA"/>
</dbReference>
<dbReference type="PANTHER" id="PTHR47256">
    <property type="entry name" value="ZN(II)2CYS6 TRANSCRIPTION FACTOR (EUROFUNG)-RELATED"/>
    <property type="match status" value="1"/>
</dbReference>
<keyword evidence="7" id="KW-1185">Reference proteome</keyword>
<name>A0A5N6E782_9EURO</name>
<gene>
    <name evidence="6" type="ORF">BDV33DRAFT_185716</name>
</gene>
<evidence type="ECO:0000313" key="6">
    <source>
        <dbReference type="EMBL" id="KAB8212985.1"/>
    </source>
</evidence>
<keyword evidence="3" id="KW-0804">Transcription</keyword>
<dbReference type="PROSITE" id="PS50048">
    <property type="entry name" value="ZN2_CY6_FUNGAL_2"/>
    <property type="match status" value="1"/>
</dbReference>
<dbReference type="InterPro" id="IPR001138">
    <property type="entry name" value="Zn2Cys6_DnaBD"/>
</dbReference>
<dbReference type="AlphaFoldDB" id="A0A5N6E782"/>
<sequence>MSGVPKWTRVGSSAHFRFKTSPARSQRKNSPRACSACQRRKSKCTGAVPCRNCRKHRTACSIDTETDQRRKTQLKRRLMQLEETSGLLDGLLEILRDENRVGRSSLHGSLGSNRFLNTICKDIWRKPSLQKTVHESVDHARLRYLDDFLIDDHQPPVAFQKIFSPEDGHEATTVGESQNDSHKSLNEGFIRKSPCMMLPVDMPNNRIQSSMCSPGVGSLRPRLHGPQTQCHPGDTGSPAGAQYICGLNGTALFPPHCLEPPFSFQERDFGSEMLRKLRVKV</sequence>
<accession>A0A5N6E782</accession>
<dbReference type="SUPFAM" id="SSF57701">
    <property type="entry name" value="Zn2/Cys6 DNA-binding domain"/>
    <property type="match status" value="1"/>
</dbReference>
<protein>
    <recommendedName>
        <fullName evidence="5">Zn(2)-C6 fungal-type domain-containing protein</fullName>
    </recommendedName>
</protein>
<dbReference type="Proteomes" id="UP000326799">
    <property type="component" value="Unassembled WGS sequence"/>
</dbReference>
<dbReference type="InterPro" id="IPR053187">
    <property type="entry name" value="Notoamide_regulator"/>
</dbReference>